<keyword evidence="3" id="KW-1185">Reference proteome</keyword>
<feature type="transmembrane region" description="Helical" evidence="1">
    <location>
        <begin position="219"/>
        <end position="244"/>
    </location>
</feature>
<comment type="caution">
    <text evidence="2">The sequence shown here is derived from an EMBL/GenBank/DDBJ whole genome shotgun (WGS) entry which is preliminary data.</text>
</comment>
<accession>A0A2N6RZ17</accession>
<dbReference type="Proteomes" id="UP000235771">
    <property type="component" value="Unassembled WGS sequence"/>
</dbReference>
<feature type="transmembrane region" description="Helical" evidence="1">
    <location>
        <begin position="335"/>
        <end position="351"/>
    </location>
</feature>
<feature type="transmembrane region" description="Helical" evidence="1">
    <location>
        <begin position="699"/>
        <end position="721"/>
    </location>
</feature>
<keyword evidence="1" id="KW-1133">Transmembrane helix</keyword>
<proteinExistence type="predicted"/>
<feature type="transmembrane region" description="Helical" evidence="1">
    <location>
        <begin position="297"/>
        <end position="323"/>
    </location>
</feature>
<keyword evidence="1" id="KW-0812">Transmembrane</keyword>
<dbReference type="AlphaFoldDB" id="A0A2N6RZ17"/>
<dbReference type="SUPFAM" id="SSF56024">
    <property type="entry name" value="Phospholipase D/nuclease"/>
    <property type="match status" value="1"/>
</dbReference>
<protein>
    <submittedName>
        <fullName evidence="2">Uncharacterized protein</fullName>
    </submittedName>
</protein>
<evidence type="ECO:0000313" key="3">
    <source>
        <dbReference type="Proteomes" id="UP000235771"/>
    </source>
</evidence>
<evidence type="ECO:0000313" key="2">
    <source>
        <dbReference type="EMBL" id="PMC43361.1"/>
    </source>
</evidence>
<reference evidence="2 3" key="1">
    <citation type="submission" date="2017-09" db="EMBL/GenBank/DDBJ databases">
        <title>Bacterial strain isolated from the female urinary microbiota.</title>
        <authorList>
            <person name="Thomas-White K."/>
            <person name="Kumar N."/>
            <person name="Forster S."/>
            <person name="Putonti C."/>
            <person name="Lawley T."/>
            <person name="Wolfe A.J."/>
        </authorList>
    </citation>
    <scope>NUCLEOTIDE SEQUENCE [LARGE SCALE GENOMIC DNA]</scope>
    <source>
        <strain evidence="2 3">UMB1686</strain>
    </source>
</reference>
<name>A0A2N6RZ17_9BIFI</name>
<feature type="transmembrane region" description="Helical" evidence="1">
    <location>
        <begin position="664"/>
        <end position="693"/>
    </location>
</feature>
<dbReference type="RefSeq" id="WP_102695031.1">
    <property type="nucleotide sequence ID" value="NZ_JAKNCL010000003.1"/>
</dbReference>
<sequence length="732" mass="81794">MSRLLRSLSCMLVLLLTLFASLLGLTRMSDSLSDCIAIYPQTSRLFSLRGVTEDKADQIYSLLEETVAQHNAFVVRNDMRLAASDAGVDGFELGIFGNPRGKDDLLTLSYLGTPILTSHAFTQLLHSESSKTLGLDMAKADMLADLPTISIEGSRLVVRQLDALVNNSKTKLGDYRIVGLSNRDYHALVTQAARIAGTTYQDFQRGKSGIARSNSFNQLTFIIVCIVTVLLLGITIIADGYLSYRTLGSYLLLGWSRSSFALRHLMPMLVSALAVYPLVCIVMSLFTHGFIWNIQLLMQALIIALPVIAVVLLLSALVILMIISVKPVDAIRNRITKRGMLIALALVYAIASTCVLEGVHSIDGPIGELAKSVEVARMWHPVLNQRIMYHRLVGQDGASVSGQSTQYAKDAFAWYRSIEDKPGVRLIYTSFFDADILQDWRNGSVYKHVPSKPFWSFVASPKYLQDQGFTVDNEVKNLARQGVRIYFIPDTYNPQEQTSMKRWLQESDNLTSTDVSTKFTAHPQFAFRTYHPSREWFNWSTDIHHKVMVKDPIIFYATSDNLNASESESLLAGGLDNSYIKLNDQAAARYLSDAYTARYHLDDNHLQFLQVGECIAGYQKTIMQTLQLFGSVILLITLLMLILLIAIIAMFAACYQESIAVKRLLGFSLLRIFSMPFLLVGLVQGVLFVIASIERTRSGMIYVLISAIIELILLTIQTYYLSNKHITSMVKE</sequence>
<gene>
    <name evidence="2" type="ORF">CJ216_04695</name>
</gene>
<dbReference type="EMBL" id="PNGV01000001">
    <property type="protein sequence ID" value="PMC43361.1"/>
    <property type="molecule type" value="Genomic_DNA"/>
</dbReference>
<keyword evidence="1" id="KW-0472">Membrane</keyword>
<evidence type="ECO:0000256" key="1">
    <source>
        <dbReference type="SAM" id="Phobius"/>
    </source>
</evidence>
<organism evidence="2 3">
    <name type="scientific">Gardnerella greenwoodii</name>
    <dbReference type="NCBI Taxonomy" id="2914925"/>
    <lineage>
        <taxon>Bacteria</taxon>
        <taxon>Bacillati</taxon>
        <taxon>Actinomycetota</taxon>
        <taxon>Actinomycetes</taxon>
        <taxon>Bifidobacteriales</taxon>
        <taxon>Bifidobacteriaceae</taxon>
        <taxon>Gardnerella</taxon>
    </lineage>
</organism>
<feature type="transmembrane region" description="Helical" evidence="1">
    <location>
        <begin position="265"/>
        <end position="291"/>
    </location>
</feature>
<dbReference type="GeneID" id="98326844"/>
<feature type="transmembrane region" description="Helical" evidence="1">
    <location>
        <begin position="628"/>
        <end position="652"/>
    </location>
</feature>